<evidence type="ECO:0008006" key="4">
    <source>
        <dbReference type="Google" id="ProtNLM"/>
    </source>
</evidence>
<gene>
    <name evidence="2" type="ORF">SAMN02745941_04405</name>
</gene>
<accession>A0A1M6E8V6</accession>
<dbReference type="PROSITE" id="PS51257">
    <property type="entry name" value="PROKAR_LIPOPROTEIN"/>
    <property type="match status" value="1"/>
</dbReference>
<organism evidence="2 3">
    <name type="scientific">Clostridium intestinale DSM 6191</name>
    <dbReference type="NCBI Taxonomy" id="1121320"/>
    <lineage>
        <taxon>Bacteria</taxon>
        <taxon>Bacillati</taxon>
        <taxon>Bacillota</taxon>
        <taxon>Clostridia</taxon>
        <taxon>Eubacteriales</taxon>
        <taxon>Clostridiaceae</taxon>
        <taxon>Clostridium</taxon>
    </lineage>
</organism>
<sequence>MFKNNLLKVITISILISSLFLTSCTTEEKTVTLQDDVQKVSNELDEDGRIFAKVRDLDMPQIDGSSIISVANDSSPVFFRQFLKDSNELYDDLFTLNSDNSINLIENLSVNIYKDFSNILITYFKGTELWSYDINKKEKSLIINLPDIKDDLSTYPHKLYGNNDYVSILSFTPSRDTYKSIIRIIDLKSGNVYSSPLMEDQGISPEIFYSEITSKFYTSSITSQNIMEFSLDNMIPRNILDISKMGGYNFQLSDKGDYIYLPQKDKSNGDLYLSKFDLLTRKDTSLLKVSPKESTDKLSWINFYTTDNTIIYAFTYDTSCYESKFYAANISEDSLTNTQLLYSSIYGEKTNLWFHLSEDGSKLITAKYTSQTSEQDKVDKSTITTSYSLYEKTK</sequence>
<dbReference type="RefSeq" id="WP_073022693.1">
    <property type="nucleotide sequence ID" value="NZ_FQXU01000021.1"/>
</dbReference>
<dbReference type="SUPFAM" id="SSF82171">
    <property type="entry name" value="DPP6 N-terminal domain-like"/>
    <property type="match status" value="1"/>
</dbReference>
<keyword evidence="1" id="KW-0732">Signal</keyword>
<dbReference type="Proteomes" id="UP000184241">
    <property type="component" value="Unassembled WGS sequence"/>
</dbReference>
<evidence type="ECO:0000313" key="3">
    <source>
        <dbReference type="Proteomes" id="UP000184241"/>
    </source>
</evidence>
<dbReference type="EMBL" id="FQXU01000021">
    <property type="protein sequence ID" value="SHI81871.1"/>
    <property type="molecule type" value="Genomic_DNA"/>
</dbReference>
<reference evidence="2 3" key="1">
    <citation type="submission" date="2016-11" db="EMBL/GenBank/DDBJ databases">
        <authorList>
            <person name="Jaros S."/>
            <person name="Januszkiewicz K."/>
            <person name="Wedrychowicz H."/>
        </authorList>
    </citation>
    <scope>NUCLEOTIDE SEQUENCE [LARGE SCALE GENOMIC DNA]</scope>
    <source>
        <strain evidence="2 3">DSM 6191</strain>
    </source>
</reference>
<evidence type="ECO:0000313" key="2">
    <source>
        <dbReference type="EMBL" id="SHI81871.1"/>
    </source>
</evidence>
<dbReference type="AlphaFoldDB" id="A0A1M6E8V6"/>
<feature type="chain" id="PRO_5039530224" description="TolB protein" evidence="1">
    <location>
        <begin position="24"/>
        <end position="394"/>
    </location>
</feature>
<name>A0A1M6E8V6_9CLOT</name>
<evidence type="ECO:0000256" key="1">
    <source>
        <dbReference type="SAM" id="SignalP"/>
    </source>
</evidence>
<feature type="signal peptide" evidence="1">
    <location>
        <begin position="1"/>
        <end position="23"/>
    </location>
</feature>
<proteinExistence type="predicted"/>
<protein>
    <recommendedName>
        <fullName evidence="4">TolB protein</fullName>
    </recommendedName>
</protein>